<evidence type="ECO:0000256" key="9">
    <source>
        <dbReference type="ARBA" id="ARBA00023047"/>
    </source>
</evidence>
<keyword evidence="3 11" id="KW-0813">Transport</keyword>
<dbReference type="PIRSF" id="PIRSF006648">
    <property type="entry name" value="DrrB"/>
    <property type="match status" value="1"/>
</dbReference>
<dbReference type="GO" id="GO:0140359">
    <property type="term" value="F:ABC-type transporter activity"/>
    <property type="evidence" value="ECO:0007669"/>
    <property type="project" value="InterPro"/>
</dbReference>
<keyword evidence="8 11" id="KW-1133">Transmembrane helix</keyword>
<dbReference type="GO" id="GO:0015920">
    <property type="term" value="P:lipopolysaccharide transport"/>
    <property type="evidence" value="ECO:0007669"/>
    <property type="project" value="TreeGrafter"/>
</dbReference>
<dbReference type="EMBL" id="JAOVZO020000001">
    <property type="protein sequence ID" value="MDC8011090.1"/>
    <property type="molecule type" value="Genomic_DNA"/>
</dbReference>
<proteinExistence type="inferred from homology"/>
<keyword evidence="7" id="KW-0972">Capsule biogenesis/degradation</keyword>
<name>A0A9X3YHC7_9GAMM</name>
<reference evidence="13" key="1">
    <citation type="submission" date="2023-02" db="EMBL/GenBank/DDBJ databases">
        <title>Tahibacter soli sp. nov. isolated from soil.</title>
        <authorList>
            <person name="Baek J.H."/>
            <person name="Lee J.K."/>
            <person name="Choi D.G."/>
            <person name="Jeon C.O."/>
        </authorList>
    </citation>
    <scope>NUCLEOTIDE SEQUENCE</scope>
    <source>
        <strain evidence="13">BL</strain>
    </source>
</reference>
<organism evidence="13 14">
    <name type="scientific">Tahibacter soli</name>
    <dbReference type="NCBI Taxonomy" id="2983605"/>
    <lineage>
        <taxon>Bacteria</taxon>
        <taxon>Pseudomonadati</taxon>
        <taxon>Pseudomonadota</taxon>
        <taxon>Gammaproteobacteria</taxon>
        <taxon>Lysobacterales</taxon>
        <taxon>Rhodanobacteraceae</taxon>
        <taxon>Tahibacter</taxon>
    </lineage>
</organism>
<feature type="transmembrane region" description="Helical" evidence="11">
    <location>
        <begin position="79"/>
        <end position="102"/>
    </location>
</feature>
<feature type="domain" description="ABC transmembrane type-2" evidence="12">
    <location>
        <begin position="43"/>
        <end position="268"/>
    </location>
</feature>
<evidence type="ECO:0000256" key="8">
    <source>
        <dbReference type="ARBA" id="ARBA00022989"/>
    </source>
</evidence>
<keyword evidence="9" id="KW-0625">Polysaccharide transport</keyword>
<dbReference type="InterPro" id="IPR047817">
    <property type="entry name" value="ABC2_TM_bact-type"/>
</dbReference>
<evidence type="ECO:0000256" key="11">
    <source>
        <dbReference type="RuleBase" id="RU361157"/>
    </source>
</evidence>
<feature type="transmembrane region" description="Helical" evidence="11">
    <location>
        <begin position="247"/>
        <end position="265"/>
    </location>
</feature>
<keyword evidence="5" id="KW-0762">Sugar transport</keyword>
<feature type="transmembrane region" description="Helical" evidence="11">
    <location>
        <begin position="45"/>
        <end position="67"/>
    </location>
</feature>
<dbReference type="PANTHER" id="PTHR30413">
    <property type="entry name" value="INNER MEMBRANE TRANSPORT PERMEASE"/>
    <property type="match status" value="1"/>
</dbReference>
<evidence type="ECO:0000256" key="3">
    <source>
        <dbReference type="ARBA" id="ARBA00022448"/>
    </source>
</evidence>
<evidence type="ECO:0000313" key="14">
    <source>
        <dbReference type="Proteomes" id="UP001139971"/>
    </source>
</evidence>
<evidence type="ECO:0000256" key="6">
    <source>
        <dbReference type="ARBA" id="ARBA00022692"/>
    </source>
</evidence>
<evidence type="ECO:0000256" key="1">
    <source>
        <dbReference type="ARBA" id="ARBA00004651"/>
    </source>
</evidence>
<evidence type="ECO:0000256" key="4">
    <source>
        <dbReference type="ARBA" id="ARBA00022475"/>
    </source>
</evidence>
<accession>A0A9X3YHC7</accession>
<dbReference type="Pfam" id="PF01061">
    <property type="entry name" value="ABC2_membrane"/>
    <property type="match status" value="1"/>
</dbReference>
<evidence type="ECO:0000256" key="7">
    <source>
        <dbReference type="ARBA" id="ARBA00022903"/>
    </source>
</evidence>
<keyword evidence="14" id="KW-1185">Reference proteome</keyword>
<dbReference type="InterPro" id="IPR000412">
    <property type="entry name" value="ABC_2_transport"/>
</dbReference>
<feature type="transmembrane region" description="Helical" evidence="11">
    <location>
        <begin position="191"/>
        <end position="209"/>
    </location>
</feature>
<sequence length="276" mass="30421">MTNPTQNPAAFLAEPFSAFGRHRSLTWELAKRDVLGRYRGASFGLLWSVLSPFLMLIVYTVAFGTILKSRWPQQVEGGVDFALILFVGLIVHGFFAECLSRAPNLVVGNPSYVKRVVFPLEILPWPMLLSAYFHALVNALVFVLLHLVRFGPPPWTVVLFPLVLLPLALLCAGVGWLFASLGAYLRDISQITGVLATAMLFLSSAIVPLDGLSPATRAVFDANPLTFIIEQSRAVALWGQMPDWNGLALYSLVCLAFCYVAYAWFRATRPGFADVL</sequence>
<dbReference type="Proteomes" id="UP001139971">
    <property type="component" value="Unassembled WGS sequence"/>
</dbReference>
<evidence type="ECO:0000256" key="2">
    <source>
        <dbReference type="ARBA" id="ARBA00007783"/>
    </source>
</evidence>
<feature type="transmembrane region" description="Helical" evidence="11">
    <location>
        <begin position="122"/>
        <end position="145"/>
    </location>
</feature>
<dbReference type="RefSeq" id="WP_263544508.1">
    <property type="nucleotide sequence ID" value="NZ_JAOVZO020000001.1"/>
</dbReference>
<feature type="transmembrane region" description="Helical" evidence="11">
    <location>
        <begin position="157"/>
        <end position="179"/>
    </location>
</feature>
<evidence type="ECO:0000256" key="10">
    <source>
        <dbReference type="ARBA" id="ARBA00023136"/>
    </source>
</evidence>
<evidence type="ECO:0000313" key="13">
    <source>
        <dbReference type="EMBL" id="MDC8011090.1"/>
    </source>
</evidence>
<gene>
    <name evidence="13" type="ORF">OD750_000860</name>
</gene>
<keyword evidence="4 11" id="KW-1003">Cell membrane</keyword>
<comment type="similarity">
    <text evidence="2 11">Belongs to the ABC-2 integral membrane protein family.</text>
</comment>
<evidence type="ECO:0000259" key="12">
    <source>
        <dbReference type="PROSITE" id="PS51012"/>
    </source>
</evidence>
<evidence type="ECO:0000256" key="5">
    <source>
        <dbReference type="ARBA" id="ARBA00022597"/>
    </source>
</evidence>
<dbReference type="AlphaFoldDB" id="A0A9X3YHC7"/>
<dbReference type="GO" id="GO:0015774">
    <property type="term" value="P:polysaccharide transport"/>
    <property type="evidence" value="ECO:0007669"/>
    <property type="project" value="UniProtKB-KW"/>
</dbReference>
<dbReference type="PANTHER" id="PTHR30413:SF10">
    <property type="entry name" value="CAPSULE POLYSACCHARIDE EXPORT INNER-MEMBRANE PROTEIN CTRC"/>
    <property type="match status" value="1"/>
</dbReference>
<dbReference type="PRINTS" id="PR00164">
    <property type="entry name" value="ABC2TRNSPORT"/>
</dbReference>
<comment type="caution">
    <text evidence="13">The sequence shown here is derived from an EMBL/GenBank/DDBJ whole genome shotgun (WGS) entry which is preliminary data.</text>
</comment>
<dbReference type="InterPro" id="IPR013525">
    <property type="entry name" value="ABC2_TM"/>
</dbReference>
<keyword evidence="10 11" id="KW-0472">Membrane</keyword>
<protein>
    <recommendedName>
        <fullName evidence="11">Transport permease protein</fullName>
    </recommendedName>
</protein>
<dbReference type="GO" id="GO:0043190">
    <property type="term" value="C:ATP-binding cassette (ABC) transporter complex"/>
    <property type="evidence" value="ECO:0007669"/>
    <property type="project" value="InterPro"/>
</dbReference>
<dbReference type="PROSITE" id="PS51012">
    <property type="entry name" value="ABC_TM2"/>
    <property type="match status" value="1"/>
</dbReference>
<comment type="subcellular location">
    <subcellularLocation>
        <location evidence="11">Cell inner membrane</location>
        <topology evidence="11">Multi-pass membrane protein</topology>
    </subcellularLocation>
    <subcellularLocation>
        <location evidence="1">Cell membrane</location>
        <topology evidence="1">Multi-pass membrane protein</topology>
    </subcellularLocation>
</comment>
<keyword evidence="6 11" id="KW-0812">Transmembrane</keyword>